<dbReference type="OrthoDB" id="5555605at2"/>
<accession>A0A3S4S2B9</accession>
<evidence type="ECO:0000256" key="2">
    <source>
        <dbReference type="ARBA" id="ARBA00022692"/>
    </source>
</evidence>
<evidence type="ECO:0000313" key="7">
    <source>
        <dbReference type="EMBL" id="VEF40796.1"/>
    </source>
</evidence>
<evidence type="ECO:0000256" key="1">
    <source>
        <dbReference type="ARBA" id="ARBA00004167"/>
    </source>
</evidence>
<evidence type="ECO:0000256" key="5">
    <source>
        <dbReference type="SAM" id="Phobius"/>
    </source>
</evidence>
<dbReference type="Proteomes" id="UP000272690">
    <property type="component" value="Chromosome"/>
</dbReference>
<protein>
    <submittedName>
        <fullName evidence="7">Family of uncharacterized function (DUF490)</fullName>
    </submittedName>
</protein>
<dbReference type="PANTHER" id="PTHR36985">
    <property type="entry name" value="TRANSLOCATION AND ASSEMBLY MODULE SUBUNIT TAMB"/>
    <property type="match status" value="1"/>
</dbReference>
<name>A0A3S4S2B9_AGGAP</name>
<evidence type="ECO:0000256" key="4">
    <source>
        <dbReference type="ARBA" id="ARBA00023136"/>
    </source>
</evidence>
<feature type="domain" description="Translocation and assembly module TamB C-terminal" evidence="6">
    <location>
        <begin position="949"/>
        <end position="1294"/>
    </location>
</feature>
<keyword evidence="4 5" id="KW-0472">Membrane</keyword>
<dbReference type="Pfam" id="PF04357">
    <property type="entry name" value="TamB"/>
    <property type="match status" value="1"/>
</dbReference>
<comment type="subcellular location">
    <subcellularLocation>
        <location evidence="1">Membrane</location>
        <topology evidence="1">Single-pass membrane protein</topology>
    </subcellularLocation>
</comment>
<evidence type="ECO:0000313" key="8">
    <source>
        <dbReference type="Proteomes" id="UP000272690"/>
    </source>
</evidence>
<keyword evidence="3 5" id="KW-1133">Transmembrane helix</keyword>
<dbReference type="GO" id="GO:0005886">
    <property type="term" value="C:plasma membrane"/>
    <property type="evidence" value="ECO:0007669"/>
    <property type="project" value="InterPro"/>
</dbReference>
<keyword evidence="2 5" id="KW-0812">Transmembrane</keyword>
<dbReference type="PANTHER" id="PTHR36985:SF1">
    <property type="entry name" value="TRANSLOCATION AND ASSEMBLY MODULE SUBUNIT TAMB"/>
    <property type="match status" value="1"/>
</dbReference>
<dbReference type="InterPro" id="IPR007452">
    <property type="entry name" value="TamB_C"/>
</dbReference>
<gene>
    <name evidence="7" type="ORF">NCTC5906_00123</name>
</gene>
<organism evidence="7 8">
    <name type="scientific">Aggregatibacter aphrophilus ATCC 33389</name>
    <dbReference type="NCBI Taxonomy" id="985008"/>
    <lineage>
        <taxon>Bacteria</taxon>
        <taxon>Pseudomonadati</taxon>
        <taxon>Pseudomonadota</taxon>
        <taxon>Gammaproteobacteria</taxon>
        <taxon>Pasteurellales</taxon>
        <taxon>Pasteurellaceae</taxon>
        <taxon>Aggregatibacter</taxon>
    </lineage>
</organism>
<dbReference type="RefSeq" id="WP_050332622.1">
    <property type="nucleotide sequence ID" value="NZ_AEWB02000005.1"/>
</dbReference>
<reference evidence="7 8" key="1">
    <citation type="submission" date="2018-12" db="EMBL/GenBank/DDBJ databases">
        <authorList>
            <consortium name="Pathogen Informatics"/>
        </authorList>
    </citation>
    <scope>NUCLEOTIDE SEQUENCE [LARGE SCALE GENOMIC DNA]</scope>
    <source>
        <strain evidence="7 8">NCTC5906</strain>
    </source>
</reference>
<dbReference type="GO" id="GO:0097347">
    <property type="term" value="C:TAM protein secretion complex"/>
    <property type="evidence" value="ECO:0007669"/>
    <property type="project" value="TreeGrafter"/>
</dbReference>
<dbReference type="GeneID" id="49634564"/>
<dbReference type="EMBL" id="LR134327">
    <property type="protein sequence ID" value="VEF40796.1"/>
    <property type="molecule type" value="Genomic_DNA"/>
</dbReference>
<evidence type="ECO:0000259" key="6">
    <source>
        <dbReference type="Pfam" id="PF04357"/>
    </source>
</evidence>
<feature type="transmembrane region" description="Helical" evidence="5">
    <location>
        <begin position="21"/>
        <end position="45"/>
    </location>
</feature>
<sequence length="1294" mass="140894">MTEHTEQASQTEKPKTKKKSLWRRVICIISAVIFLPVFTLLGLLATQSGQHKLIQWTDALFDELSIEQIEGNLSEGLVLKNLRFHTAGMNTQVTAARLQMQLSCLWHLDLCIDDVTLQQPTIQIDTASLPPSEDKLNTENAPMKRIQLPIGIAIHQLAIHDLSLIIDKHKMTLGTFQTAASLNNETGLTLAPTNIHDFAFISATGDNTENETKPQPQARSNKPIDWVSLEQTLSQPLLTDLGQIELPFDMHIQGIHGKNWQYQALNTKGESELEIQVTSAELLADATDDKVQLQTFDVKSSLGDVQANGQLQLQEDFPLQLKLNADLQTLKQNNAVLLTATKVNLELSGMLKKQTALLFQTQGVLDAELHVETQLATPKTPLNLKLAIARGQYPFEGKDPLKIKGVNLAINGDLLASQIQLNGAVSGMGIPVNSLDLQAVGHLSNIEINHLKLNALDGSAELKGDVNWRDGVEWDSHLQLAKMNLGTYLSAFPAVLSGQLSSQGKANQRGWQVAVPQLDIQGTLAQRPLTLRGDLTADDQQGLNIPKLSLTYGENKINAQGAIGKQSDFTLNINAPNLRGLWADLSAGFSGKIKLNGDITHPLIYVDLIGNQIAFQHMHLNQAVVKGQINGAERIKGQLDIHLNGFNYNDINVNQVKLSATGDEQKHSLQLISDGDPLAANLNLTGNFDRTLQRWQGTLSQFMIKSEFGNFQTNHNVAVTFDNKTTETAISAHCWIHSNTDVCFPHAFKVGVNGDVPFEIKRFDFALVNKILVQELLTGNLTGKGRVAWFSNKPLSAELQLKGNHLSLTQKLDRRTIKLDFPQISLNGNLTNNNLALKSEVNVQNQGKISTDLTLQDIPNGRKLGGSFHIHNLDLSLANQLLANDEKVNGELKTNLTLGGNLNAPTLNGSINLNKLTAQIHSLPFDIKDSELALHFAGTSSTLKGYLQTEDSRLNLSGDANWKNINDWYTRLHAQADQFKVNIPSMARLKISPDVEISASPKLLELSGNVDIPWARIAIEALPDSAVAVSSDEVILDGNTPRKLPQTIPSETKGGMEIRSDLKIKIGDDVSLNAYGLKTHLHGLLSVQQEKGNLGLYGEVNLKNGHYASFGQDLLIRKGLISFVGQPSQPSLNIEAIRNPEAMEDSSITAGIKVTGIATAPSVTIFSEPGMPQDQALSYILTGRSLENSSDSTSSGSVGAALLGMGLAKTGNVVGGIGKAFGIKDLNLGTQGVGDSSKVVVSGSITPRLQVKYGVGLFDGLAEVTLRYRLLPQLYVQSVSGVNQAFDLLYQFEF</sequence>
<proteinExistence type="predicted"/>
<dbReference type="GO" id="GO:0009306">
    <property type="term" value="P:protein secretion"/>
    <property type="evidence" value="ECO:0007669"/>
    <property type="project" value="InterPro"/>
</dbReference>
<evidence type="ECO:0000256" key="3">
    <source>
        <dbReference type="ARBA" id="ARBA00022989"/>
    </source>
</evidence>